<gene>
    <name evidence="5" type="ORF">E5333_14720</name>
</gene>
<dbReference type="Pfam" id="PF01638">
    <property type="entry name" value="HxlR"/>
    <property type="match status" value="1"/>
</dbReference>
<accession>A0A4S2FIC6</accession>
<dbReference type="Gene3D" id="1.10.10.10">
    <property type="entry name" value="Winged helix-like DNA-binding domain superfamily/Winged helix DNA-binding domain"/>
    <property type="match status" value="1"/>
</dbReference>
<evidence type="ECO:0000313" key="5">
    <source>
        <dbReference type="EMBL" id="TGY68618.1"/>
    </source>
</evidence>
<evidence type="ECO:0000256" key="3">
    <source>
        <dbReference type="ARBA" id="ARBA00023163"/>
    </source>
</evidence>
<dbReference type="Proteomes" id="UP000306630">
    <property type="component" value="Unassembled WGS sequence"/>
</dbReference>
<dbReference type="EMBL" id="SRYD01000090">
    <property type="protein sequence ID" value="TGY68618.1"/>
    <property type="molecule type" value="Genomic_DNA"/>
</dbReference>
<dbReference type="InterPro" id="IPR002577">
    <property type="entry name" value="HTH_HxlR"/>
</dbReference>
<dbReference type="PANTHER" id="PTHR33204">
    <property type="entry name" value="TRANSCRIPTIONAL REGULATOR, MARR FAMILY"/>
    <property type="match status" value="1"/>
</dbReference>
<evidence type="ECO:0000256" key="1">
    <source>
        <dbReference type="ARBA" id="ARBA00023015"/>
    </source>
</evidence>
<dbReference type="SUPFAM" id="SSF46785">
    <property type="entry name" value="Winged helix' DNA-binding domain"/>
    <property type="match status" value="1"/>
</dbReference>
<organism evidence="5 6">
    <name type="scientific">Muribaculum intestinale</name>
    <dbReference type="NCBI Taxonomy" id="1796646"/>
    <lineage>
        <taxon>Bacteria</taxon>
        <taxon>Pseudomonadati</taxon>
        <taxon>Bacteroidota</taxon>
        <taxon>Bacteroidia</taxon>
        <taxon>Bacteroidales</taxon>
        <taxon>Muribaculaceae</taxon>
        <taxon>Muribaculum</taxon>
    </lineage>
</organism>
<sequence length="103" mass="11719">MRNVIARFANKWSMLLLVILDEFGVMRFNELSRAIPDISPKVLSGHLKTLESIGLVKRNLYAEVPPRTEYELTELARTLIPILNQLSAWGRENLTAIQGNLTK</sequence>
<dbReference type="InterPro" id="IPR036388">
    <property type="entry name" value="WH-like_DNA-bd_sf"/>
</dbReference>
<name>A0A4S2FIC6_9BACT</name>
<proteinExistence type="predicted"/>
<dbReference type="PROSITE" id="PS51118">
    <property type="entry name" value="HTH_HXLR"/>
    <property type="match status" value="1"/>
</dbReference>
<comment type="caution">
    <text evidence="5">The sequence shown here is derived from an EMBL/GenBank/DDBJ whole genome shotgun (WGS) entry which is preliminary data.</text>
</comment>
<evidence type="ECO:0000259" key="4">
    <source>
        <dbReference type="PROSITE" id="PS51118"/>
    </source>
</evidence>
<dbReference type="GO" id="GO:0003677">
    <property type="term" value="F:DNA binding"/>
    <property type="evidence" value="ECO:0007669"/>
    <property type="project" value="UniProtKB-KW"/>
</dbReference>
<dbReference type="PANTHER" id="PTHR33204:SF39">
    <property type="entry name" value="TRANSCRIPTIONAL REGULATORY PROTEIN"/>
    <property type="match status" value="1"/>
</dbReference>
<evidence type="ECO:0000313" key="6">
    <source>
        <dbReference type="Proteomes" id="UP000306630"/>
    </source>
</evidence>
<dbReference type="InterPro" id="IPR036390">
    <property type="entry name" value="WH_DNA-bd_sf"/>
</dbReference>
<keyword evidence="1" id="KW-0805">Transcription regulation</keyword>
<keyword evidence="3" id="KW-0804">Transcription</keyword>
<evidence type="ECO:0000256" key="2">
    <source>
        <dbReference type="ARBA" id="ARBA00023125"/>
    </source>
</evidence>
<keyword evidence="2" id="KW-0238">DNA-binding</keyword>
<dbReference type="AlphaFoldDB" id="A0A4S2FIC6"/>
<protein>
    <submittedName>
        <fullName evidence="5">Transcriptional regulator</fullName>
    </submittedName>
</protein>
<reference evidence="5 6" key="1">
    <citation type="submission" date="2019-04" db="EMBL/GenBank/DDBJ databases">
        <title>Microbes associate with the intestines of laboratory mice.</title>
        <authorList>
            <person name="Navarre W."/>
            <person name="Wong E."/>
            <person name="Huang K."/>
            <person name="Tropini C."/>
            <person name="Ng K."/>
            <person name="Yu B."/>
        </authorList>
    </citation>
    <scope>NUCLEOTIDE SEQUENCE [LARGE SCALE GENOMIC DNA]</scope>
    <source>
        <strain evidence="5 6">NM06_A21</strain>
    </source>
</reference>
<feature type="domain" description="HTH hxlR-type" evidence="4">
    <location>
        <begin position="1"/>
        <end position="98"/>
    </location>
</feature>